<dbReference type="AlphaFoldDB" id="A0A1G6XKH0"/>
<feature type="signal peptide" evidence="1">
    <location>
        <begin position="1"/>
        <end position="20"/>
    </location>
</feature>
<dbReference type="EMBL" id="FMZO01000013">
    <property type="protein sequence ID" value="SDD78640.1"/>
    <property type="molecule type" value="Genomic_DNA"/>
</dbReference>
<name>A0A1G6XKH0_NIADE</name>
<evidence type="ECO:0008006" key="4">
    <source>
        <dbReference type="Google" id="ProtNLM"/>
    </source>
</evidence>
<reference evidence="3" key="1">
    <citation type="submission" date="2016-10" db="EMBL/GenBank/DDBJ databases">
        <authorList>
            <person name="Varghese N."/>
            <person name="Submissions S."/>
        </authorList>
    </citation>
    <scope>NUCLEOTIDE SEQUENCE [LARGE SCALE GENOMIC DNA]</scope>
    <source>
        <strain evidence="3">DSM 25811 / CCM 8410 / LMG 26954 / E90</strain>
    </source>
</reference>
<organism evidence="2 3">
    <name type="scientific">Niabella drilacis (strain DSM 25811 / CCM 8410 / CCUG 62505 / LMG 26954 / E90)</name>
    <dbReference type="NCBI Taxonomy" id="1285928"/>
    <lineage>
        <taxon>Bacteria</taxon>
        <taxon>Pseudomonadati</taxon>
        <taxon>Bacteroidota</taxon>
        <taxon>Chitinophagia</taxon>
        <taxon>Chitinophagales</taxon>
        <taxon>Chitinophagaceae</taxon>
        <taxon>Niabella</taxon>
    </lineage>
</organism>
<gene>
    <name evidence="2" type="ORF">SAMN04487894_113108</name>
</gene>
<protein>
    <recommendedName>
        <fullName evidence="4">Adhesin domain-containing protein</fullName>
    </recommendedName>
</protein>
<accession>A0A1G6XKH0</accession>
<dbReference type="OrthoDB" id="1114934at2"/>
<keyword evidence="3" id="KW-1185">Reference proteome</keyword>
<dbReference type="STRING" id="1285928.SAMN04487894_113108"/>
<proteinExistence type="predicted"/>
<evidence type="ECO:0000313" key="3">
    <source>
        <dbReference type="Proteomes" id="UP000198757"/>
    </source>
</evidence>
<evidence type="ECO:0000313" key="2">
    <source>
        <dbReference type="EMBL" id="SDD78640.1"/>
    </source>
</evidence>
<evidence type="ECO:0000256" key="1">
    <source>
        <dbReference type="SAM" id="SignalP"/>
    </source>
</evidence>
<dbReference type="Proteomes" id="UP000198757">
    <property type="component" value="Unassembled WGS sequence"/>
</dbReference>
<feature type="chain" id="PRO_5011562928" description="Adhesin domain-containing protein" evidence="1">
    <location>
        <begin position="21"/>
        <end position="271"/>
    </location>
</feature>
<dbReference type="RefSeq" id="WP_090391945.1">
    <property type="nucleotide sequence ID" value="NZ_FMZO01000013.1"/>
</dbReference>
<keyword evidence="1" id="KW-0732">Signal</keyword>
<sequence>MKKIVVTIILSVALVSLAGAQERQFKLSKKTGTLKVNIPGVTIEGYDGNEVIFSAPELKREAKDERAEGLKLVTGSGLTDNTGLNLSVRENGGTIDVDYVGKMDRERIAIKVPNTMSVKVATTGVMNGNRPVDIKDFKGELEISTMYNAISLQNITGPVNAKTIYGELSAKFVSTVKGPVSLVSVYKFVDVSIPSGLKANVNISSQNGNIYAADGLDIKREQPKEKKSNDGEDLTGLTEWSRSSDIKGTLNGGGVDLILKTNYGKIYLRKN</sequence>